<protein>
    <submittedName>
        <fullName evidence="2">Uncharacterized protein</fullName>
    </submittedName>
</protein>
<accession>A0ABW6AIR1</accession>
<keyword evidence="3" id="KW-1185">Reference proteome</keyword>
<reference evidence="3" key="1">
    <citation type="journal article" date="2019" name="Int. J. Syst. Evol. Microbiol.">
        <title>The Global Catalogue of Microorganisms (GCM) 10K type strain sequencing project: providing services to taxonomists for standard genome sequencing and annotation.</title>
        <authorList>
            <consortium name="The Broad Institute Genomics Platform"/>
            <consortium name="The Broad Institute Genome Sequencing Center for Infectious Disease"/>
            <person name="Wu L."/>
            <person name="Ma J."/>
        </authorList>
    </citation>
    <scope>NUCLEOTIDE SEQUENCE [LARGE SCALE GENOMIC DNA]</scope>
    <source>
        <strain evidence="3">KCTC 52490</strain>
    </source>
</reference>
<comment type="caution">
    <text evidence="2">The sequence shown here is derived from an EMBL/GenBank/DDBJ whole genome shotgun (WGS) entry which is preliminary data.</text>
</comment>
<evidence type="ECO:0000313" key="3">
    <source>
        <dbReference type="Proteomes" id="UP001597512"/>
    </source>
</evidence>
<feature type="chain" id="PRO_5046480482" evidence="1">
    <location>
        <begin position="19"/>
        <end position="180"/>
    </location>
</feature>
<dbReference type="Proteomes" id="UP001597512">
    <property type="component" value="Unassembled WGS sequence"/>
</dbReference>
<proteinExistence type="predicted"/>
<organism evidence="2 3">
    <name type="scientific">Spirosoma flavum</name>
    <dbReference type="NCBI Taxonomy" id="2048557"/>
    <lineage>
        <taxon>Bacteria</taxon>
        <taxon>Pseudomonadati</taxon>
        <taxon>Bacteroidota</taxon>
        <taxon>Cytophagia</taxon>
        <taxon>Cytophagales</taxon>
        <taxon>Cytophagaceae</taxon>
        <taxon>Spirosoma</taxon>
    </lineage>
</organism>
<evidence type="ECO:0000313" key="2">
    <source>
        <dbReference type="EMBL" id="MFD2933934.1"/>
    </source>
</evidence>
<evidence type="ECO:0000256" key="1">
    <source>
        <dbReference type="SAM" id="SignalP"/>
    </source>
</evidence>
<gene>
    <name evidence="2" type="ORF">ACFS25_09090</name>
</gene>
<dbReference type="RefSeq" id="WP_381498953.1">
    <property type="nucleotide sequence ID" value="NZ_JBHUOM010000002.1"/>
</dbReference>
<sequence>MKYLFTLMFLVLSSLGFTQSENYDVRSVRWGMTKEDVIKAEGTPTETATNLVRYTDVEMGKFSVAVTYSFINNQLNKVDIVVPNKSQSSSKSFNVLEAILKQQYGNPTEVTNIWATTNQKLRSDSSAAIIAGALARNSTRTNIRTTVYHTIYGVNGNTIHQLIYKPRVGIKAKLDNSSKR</sequence>
<feature type="signal peptide" evidence="1">
    <location>
        <begin position="1"/>
        <end position="18"/>
    </location>
</feature>
<dbReference type="EMBL" id="JBHUOM010000002">
    <property type="protein sequence ID" value="MFD2933934.1"/>
    <property type="molecule type" value="Genomic_DNA"/>
</dbReference>
<keyword evidence="1" id="KW-0732">Signal</keyword>
<name>A0ABW6AIR1_9BACT</name>